<evidence type="ECO:0000256" key="1">
    <source>
        <dbReference type="SAM" id="MobiDB-lite"/>
    </source>
</evidence>
<evidence type="ECO:0008006" key="5">
    <source>
        <dbReference type="Google" id="ProtNLM"/>
    </source>
</evidence>
<reference evidence="3" key="1">
    <citation type="submission" date="2020-10" db="EMBL/GenBank/DDBJ databases">
        <authorList>
            <person name="Gilroy R."/>
        </authorList>
    </citation>
    <scope>NUCLEOTIDE SEQUENCE</scope>
    <source>
        <strain evidence="3">G3-3990</strain>
    </source>
</reference>
<feature type="chain" id="PRO_5039110235" description="Lipoprotein" evidence="2">
    <location>
        <begin position="20"/>
        <end position="238"/>
    </location>
</feature>
<dbReference type="Proteomes" id="UP000823641">
    <property type="component" value="Unassembled WGS sequence"/>
</dbReference>
<protein>
    <recommendedName>
        <fullName evidence="5">Lipoprotein</fullName>
    </recommendedName>
</protein>
<comment type="caution">
    <text evidence="3">The sequence shown here is derived from an EMBL/GenBank/DDBJ whole genome shotgun (WGS) entry which is preliminary data.</text>
</comment>
<keyword evidence="2" id="KW-0732">Signal</keyword>
<gene>
    <name evidence="3" type="ORF">IAA73_06660</name>
</gene>
<feature type="compositionally biased region" description="Basic and acidic residues" evidence="1">
    <location>
        <begin position="31"/>
        <end position="41"/>
    </location>
</feature>
<feature type="signal peptide" evidence="2">
    <location>
        <begin position="1"/>
        <end position="19"/>
    </location>
</feature>
<dbReference type="AlphaFoldDB" id="A0A9D9N4K9"/>
<dbReference type="PROSITE" id="PS51257">
    <property type="entry name" value="PROKAR_LIPOPROTEIN"/>
    <property type="match status" value="1"/>
</dbReference>
<sequence>MKKQISIFFSAIAMLFAMAACNGGVNTPDDGNGKGDGKDTVPGDSTVNPPVEDVITLDYKLTEFEDDRYQNRGYCYNVIFTKPGTDFEVNEVDLGGQTGYQYVLNKGTAYMIYVISDQVRSKVPEPGTYTIGWYDGRDSEYEAGEEYGRRGTFARGYNAAANMPDVDQHAPVGSYRMNKPEEGEYMVDYFDDQVYGYVRDGELEIIENENGTYTWKMTLKFNDLTTENLTWTGKYIAK</sequence>
<organism evidence="3 4">
    <name type="scientific">Candidatus Gallipaludibacter merdavium</name>
    <dbReference type="NCBI Taxonomy" id="2840839"/>
    <lineage>
        <taxon>Bacteria</taxon>
        <taxon>Pseudomonadati</taxon>
        <taxon>Bacteroidota</taxon>
        <taxon>Bacteroidia</taxon>
        <taxon>Bacteroidales</taxon>
        <taxon>Candidatus Gallipaludibacter</taxon>
    </lineage>
</organism>
<reference evidence="3" key="2">
    <citation type="journal article" date="2021" name="PeerJ">
        <title>Extensive microbial diversity within the chicken gut microbiome revealed by metagenomics and culture.</title>
        <authorList>
            <person name="Gilroy R."/>
            <person name="Ravi A."/>
            <person name="Getino M."/>
            <person name="Pursley I."/>
            <person name="Horton D.L."/>
            <person name="Alikhan N.F."/>
            <person name="Baker D."/>
            <person name="Gharbi K."/>
            <person name="Hall N."/>
            <person name="Watson M."/>
            <person name="Adriaenssens E.M."/>
            <person name="Foster-Nyarko E."/>
            <person name="Jarju S."/>
            <person name="Secka A."/>
            <person name="Antonio M."/>
            <person name="Oren A."/>
            <person name="Chaudhuri R.R."/>
            <person name="La Ragione R."/>
            <person name="Hildebrand F."/>
            <person name="Pallen M.J."/>
        </authorList>
    </citation>
    <scope>NUCLEOTIDE SEQUENCE</scope>
    <source>
        <strain evidence="3">G3-3990</strain>
    </source>
</reference>
<feature type="region of interest" description="Disordered" evidence="1">
    <location>
        <begin position="29"/>
        <end position="48"/>
    </location>
</feature>
<name>A0A9D9N4K9_9BACT</name>
<accession>A0A9D9N4K9</accession>
<evidence type="ECO:0000256" key="2">
    <source>
        <dbReference type="SAM" id="SignalP"/>
    </source>
</evidence>
<evidence type="ECO:0000313" key="3">
    <source>
        <dbReference type="EMBL" id="MBO8459993.1"/>
    </source>
</evidence>
<proteinExistence type="predicted"/>
<dbReference type="EMBL" id="JADIMG010000066">
    <property type="protein sequence ID" value="MBO8459993.1"/>
    <property type="molecule type" value="Genomic_DNA"/>
</dbReference>
<evidence type="ECO:0000313" key="4">
    <source>
        <dbReference type="Proteomes" id="UP000823641"/>
    </source>
</evidence>